<comment type="caution">
    <text evidence="2">The sequence shown here is derived from an EMBL/GenBank/DDBJ whole genome shotgun (WGS) entry which is preliminary data.</text>
</comment>
<sequence>MSSRHWWQGSMRTTRPCVEKPQGQPLEPPKRRPDRPEPSYLRPPSSPLNLTRTKIFLHIKERAPKNAQPHESLRIRQSITCFHQNYDHDTEECHDIRNQIEELIRKGYLGCYVKRLESFPTPLGSDREAD</sequence>
<proteinExistence type="predicted"/>
<evidence type="ECO:0000313" key="3">
    <source>
        <dbReference type="Proteomes" id="UP000287651"/>
    </source>
</evidence>
<organism evidence="2 3">
    <name type="scientific">Ensete ventricosum</name>
    <name type="common">Abyssinian banana</name>
    <name type="synonym">Musa ensete</name>
    <dbReference type="NCBI Taxonomy" id="4639"/>
    <lineage>
        <taxon>Eukaryota</taxon>
        <taxon>Viridiplantae</taxon>
        <taxon>Streptophyta</taxon>
        <taxon>Embryophyta</taxon>
        <taxon>Tracheophyta</taxon>
        <taxon>Spermatophyta</taxon>
        <taxon>Magnoliopsida</taxon>
        <taxon>Liliopsida</taxon>
        <taxon>Zingiberales</taxon>
        <taxon>Musaceae</taxon>
        <taxon>Ensete</taxon>
    </lineage>
</organism>
<gene>
    <name evidence="2" type="ORF">B296_00052684</name>
</gene>
<feature type="compositionally biased region" description="Basic and acidic residues" evidence="1">
    <location>
        <begin position="28"/>
        <end position="37"/>
    </location>
</feature>
<evidence type="ECO:0000313" key="2">
    <source>
        <dbReference type="EMBL" id="RRT49023.1"/>
    </source>
</evidence>
<name>A0A426YB95_ENSVE</name>
<feature type="compositionally biased region" description="Polar residues" evidence="1">
    <location>
        <begin position="1"/>
        <end position="13"/>
    </location>
</feature>
<reference evidence="2 3" key="1">
    <citation type="journal article" date="2014" name="Agronomy (Basel)">
        <title>A Draft Genome Sequence for Ensete ventricosum, the Drought-Tolerant Tree Against Hunger.</title>
        <authorList>
            <person name="Harrison J."/>
            <person name="Moore K.A."/>
            <person name="Paszkiewicz K."/>
            <person name="Jones T."/>
            <person name="Grant M."/>
            <person name="Ambacheew D."/>
            <person name="Muzemil S."/>
            <person name="Studholme D.J."/>
        </authorList>
    </citation>
    <scope>NUCLEOTIDE SEQUENCE [LARGE SCALE GENOMIC DNA]</scope>
</reference>
<protein>
    <submittedName>
        <fullName evidence="2">Uncharacterized protein</fullName>
    </submittedName>
</protein>
<feature type="region of interest" description="Disordered" evidence="1">
    <location>
        <begin position="1"/>
        <end position="49"/>
    </location>
</feature>
<accession>A0A426YB95</accession>
<dbReference type="AlphaFoldDB" id="A0A426YB95"/>
<dbReference type="EMBL" id="AMZH03013586">
    <property type="protein sequence ID" value="RRT49023.1"/>
    <property type="molecule type" value="Genomic_DNA"/>
</dbReference>
<evidence type="ECO:0000256" key="1">
    <source>
        <dbReference type="SAM" id="MobiDB-lite"/>
    </source>
</evidence>
<dbReference type="Proteomes" id="UP000287651">
    <property type="component" value="Unassembled WGS sequence"/>
</dbReference>